<dbReference type="AlphaFoldDB" id="A0A6V8NIF4"/>
<gene>
    <name evidence="1" type="ORF">HKBW3S03_01341</name>
</gene>
<name>A0A6V8NIF4_9ACTN</name>
<dbReference type="EMBL" id="BLRU01000156">
    <property type="protein sequence ID" value="GFP19837.1"/>
    <property type="molecule type" value="Genomic_DNA"/>
</dbReference>
<proteinExistence type="predicted"/>
<sequence>MTLLLENFYDTGWQKVSSECVVKARLFLFTMREER</sequence>
<organism evidence="1 2">
    <name type="scientific">Candidatus Hakubella thermalkaliphila</name>
    <dbReference type="NCBI Taxonomy" id="2754717"/>
    <lineage>
        <taxon>Bacteria</taxon>
        <taxon>Bacillati</taxon>
        <taxon>Actinomycetota</taxon>
        <taxon>Actinomycetota incertae sedis</taxon>
        <taxon>Candidatus Hakubellales</taxon>
        <taxon>Candidatus Hakubellaceae</taxon>
        <taxon>Candidatus Hakubella</taxon>
    </lineage>
</organism>
<accession>A0A6V8NIF4</accession>
<dbReference type="Proteomes" id="UP000574717">
    <property type="component" value="Unassembled WGS sequence"/>
</dbReference>
<evidence type="ECO:0000313" key="2">
    <source>
        <dbReference type="Proteomes" id="UP000574717"/>
    </source>
</evidence>
<evidence type="ECO:0000313" key="1">
    <source>
        <dbReference type="EMBL" id="GFP19837.1"/>
    </source>
</evidence>
<comment type="caution">
    <text evidence="1">The sequence shown here is derived from an EMBL/GenBank/DDBJ whole genome shotgun (WGS) entry which is preliminary data.</text>
</comment>
<protein>
    <submittedName>
        <fullName evidence="1">Uncharacterized protein</fullName>
    </submittedName>
</protein>
<reference evidence="1 2" key="1">
    <citation type="journal article" date="2020" name="Front. Microbiol.">
        <title>Single-cell genomics of novel Actinobacteria with the Wood-Ljungdahl pathway discovered in a serpentinizing system.</title>
        <authorList>
            <person name="Merino N."/>
            <person name="Kawai M."/>
            <person name="Boyd E.S."/>
            <person name="Colman D.R."/>
            <person name="McGlynn S.E."/>
            <person name="Nealson K.H."/>
            <person name="Kurokawa K."/>
            <person name="Hongoh Y."/>
        </authorList>
    </citation>
    <scope>NUCLEOTIDE SEQUENCE [LARGE SCALE GENOMIC DNA]</scope>
    <source>
        <strain evidence="1 2">S03</strain>
    </source>
</reference>